<gene>
    <name evidence="1" type="ORF">RhiirC2_723061</name>
</gene>
<evidence type="ECO:0000313" key="1">
    <source>
        <dbReference type="EMBL" id="PKK80948.1"/>
    </source>
</evidence>
<protein>
    <submittedName>
        <fullName evidence="1">Uncharacterized protein</fullName>
    </submittedName>
</protein>
<accession>A0A2N1P480</accession>
<dbReference type="AlphaFoldDB" id="A0A2N1P480"/>
<name>A0A2N1P480_9GLOM</name>
<dbReference type="EMBL" id="LLXL01000002">
    <property type="protein sequence ID" value="PKK80948.1"/>
    <property type="molecule type" value="Genomic_DNA"/>
</dbReference>
<reference evidence="1 2" key="1">
    <citation type="submission" date="2016-04" db="EMBL/GenBank/DDBJ databases">
        <title>Genome analyses suggest a sexual origin of heterokaryosis in a supposedly ancient asexual fungus.</title>
        <authorList>
            <person name="Ropars J."/>
            <person name="Sedzielewska K."/>
            <person name="Noel J."/>
            <person name="Charron P."/>
            <person name="Farinelli L."/>
            <person name="Marton T."/>
            <person name="Kruger M."/>
            <person name="Pelin A."/>
            <person name="Brachmann A."/>
            <person name="Corradi N."/>
        </authorList>
    </citation>
    <scope>NUCLEOTIDE SEQUENCE [LARGE SCALE GENOMIC DNA]</scope>
    <source>
        <strain evidence="1 2">C2</strain>
    </source>
</reference>
<sequence length="75" mass="8447">MPSIKNLDAIAEIFIRYTAHCISACDRNLVTEINTALIKHMTMITIFSANIKCVERIKKGNMFALSLSIYRAGKK</sequence>
<evidence type="ECO:0000313" key="2">
    <source>
        <dbReference type="Proteomes" id="UP000233469"/>
    </source>
</evidence>
<reference evidence="1 2" key="2">
    <citation type="submission" date="2017-10" db="EMBL/GenBank/DDBJ databases">
        <title>Extensive intraspecific genome diversity in a model arbuscular mycorrhizal fungus.</title>
        <authorList>
            <person name="Chen E.C.H."/>
            <person name="Morin E."/>
            <person name="Baudet D."/>
            <person name="Noel J."/>
            <person name="Ndikumana S."/>
            <person name="Charron P."/>
            <person name="St-Onge C."/>
            <person name="Giorgi J."/>
            <person name="Grigoriev I.V."/>
            <person name="Roux C."/>
            <person name="Martin F.M."/>
            <person name="Corradi N."/>
        </authorList>
    </citation>
    <scope>NUCLEOTIDE SEQUENCE [LARGE SCALE GENOMIC DNA]</scope>
    <source>
        <strain evidence="1 2">C2</strain>
    </source>
</reference>
<proteinExistence type="predicted"/>
<dbReference type="Proteomes" id="UP000233469">
    <property type="component" value="Unassembled WGS sequence"/>
</dbReference>
<comment type="caution">
    <text evidence="1">The sequence shown here is derived from an EMBL/GenBank/DDBJ whole genome shotgun (WGS) entry which is preliminary data.</text>
</comment>
<organism evidence="1 2">
    <name type="scientific">Rhizophagus irregularis</name>
    <dbReference type="NCBI Taxonomy" id="588596"/>
    <lineage>
        <taxon>Eukaryota</taxon>
        <taxon>Fungi</taxon>
        <taxon>Fungi incertae sedis</taxon>
        <taxon>Mucoromycota</taxon>
        <taxon>Glomeromycotina</taxon>
        <taxon>Glomeromycetes</taxon>
        <taxon>Glomerales</taxon>
        <taxon>Glomeraceae</taxon>
        <taxon>Rhizophagus</taxon>
    </lineage>
</organism>